<dbReference type="AlphaFoldDB" id="A0A2K1Q1G3"/>
<dbReference type="RefSeq" id="WP_103073993.1">
    <property type="nucleotide sequence ID" value="NZ_NPZB01000001.1"/>
</dbReference>
<sequence length="256" mass="28804">MEAKDMLAVTAAVVTAILATSKLVSDKEGKISDFRKDWITTFRAALAECLGEAHVIAGRIKIRIKHIAAAQGIPEASVKLSPFDREKLEGELIAHWNNYRRSYRDVLLHLNFAETSVQLFCERTNPPQTRGRSPEDIWRRLSDNPRTLAERLLLEAKKKSQKLDSLEQATPAAIELVSELDQLLTGMLGDYDKMGTEGAYEKIDEKIMRATLLGNLVIKPEWNRIKQGEKMHRRAIFIAHVVVAVGFVGLVYATVR</sequence>
<proteinExistence type="predicted"/>
<comment type="caution">
    <text evidence="2">The sequence shown here is derived from an EMBL/GenBank/DDBJ whole genome shotgun (WGS) entry which is preliminary data.</text>
</comment>
<accession>A0A2K1Q1G3</accession>
<dbReference type="Proteomes" id="UP000236220">
    <property type="component" value="Unassembled WGS sequence"/>
</dbReference>
<feature type="transmembrane region" description="Helical" evidence="1">
    <location>
        <begin position="235"/>
        <end position="255"/>
    </location>
</feature>
<keyword evidence="1" id="KW-1133">Transmembrane helix</keyword>
<evidence type="ECO:0000256" key="1">
    <source>
        <dbReference type="SAM" id="Phobius"/>
    </source>
</evidence>
<keyword evidence="1" id="KW-0472">Membrane</keyword>
<protein>
    <submittedName>
        <fullName evidence="2">Uncharacterized protein</fullName>
    </submittedName>
</protein>
<evidence type="ECO:0000313" key="2">
    <source>
        <dbReference type="EMBL" id="PNS08864.1"/>
    </source>
</evidence>
<dbReference type="EMBL" id="NPZB01000001">
    <property type="protein sequence ID" value="PNS08864.1"/>
    <property type="molecule type" value="Genomic_DNA"/>
</dbReference>
<name>A0A2K1Q1G3_9GAMM</name>
<gene>
    <name evidence="2" type="ORF">Lysil_0493</name>
</gene>
<reference evidence="2 3" key="1">
    <citation type="submission" date="2017-08" db="EMBL/GenBank/DDBJ databases">
        <title>Lysobacter sylvestris genome.</title>
        <authorList>
            <person name="Zhang D.-C."/>
            <person name="Albuquerque L."/>
            <person name="Franca L."/>
            <person name="Froufe H.J.C."/>
            <person name="Barroso C."/>
            <person name="Egas C."/>
            <person name="Da Costa M."/>
            <person name="Margesin R."/>
        </authorList>
    </citation>
    <scope>NUCLEOTIDE SEQUENCE [LARGE SCALE GENOMIC DNA]</scope>
    <source>
        <strain evidence="2 3">AM20-91</strain>
    </source>
</reference>
<keyword evidence="1" id="KW-0812">Transmembrane</keyword>
<organism evidence="2 3">
    <name type="scientific">Solilutibacter silvestris</name>
    <dbReference type="NCBI Taxonomy" id="1645665"/>
    <lineage>
        <taxon>Bacteria</taxon>
        <taxon>Pseudomonadati</taxon>
        <taxon>Pseudomonadota</taxon>
        <taxon>Gammaproteobacteria</taxon>
        <taxon>Lysobacterales</taxon>
        <taxon>Lysobacteraceae</taxon>
        <taxon>Solilutibacter</taxon>
    </lineage>
</organism>
<dbReference type="OrthoDB" id="5919045at2"/>
<evidence type="ECO:0000313" key="3">
    <source>
        <dbReference type="Proteomes" id="UP000236220"/>
    </source>
</evidence>
<keyword evidence="3" id="KW-1185">Reference proteome</keyword>